<keyword evidence="2" id="KW-1185">Reference proteome</keyword>
<reference evidence="1 2" key="1">
    <citation type="submission" date="2022-09" db="EMBL/GenBank/DDBJ databases">
        <authorList>
            <person name="Palmer J.M."/>
        </authorList>
    </citation>
    <scope>NUCLEOTIDE SEQUENCE [LARGE SCALE GENOMIC DNA]</scope>
    <source>
        <strain evidence="1 2">DSM 7382</strain>
    </source>
</reference>
<name>A0AAW0FW25_9APHY</name>
<proteinExistence type="predicted"/>
<protein>
    <submittedName>
        <fullName evidence="1">Uncharacterized protein</fullName>
    </submittedName>
</protein>
<dbReference type="AlphaFoldDB" id="A0AAW0FW25"/>
<accession>A0AAW0FW25</accession>
<evidence type="ECO:0000313" key="1">
    <source>
        <dbReference type="EMBL" id="KAK7683284.1"/>
    </source>
</evidence>
<organism evidence="1 2">
    <name type="scientific">Cerrena zonata</name>
    <dbReference type="NCBI Taxonomy" id="2478898"/>
    <lineage>
        <taxon>Eukaryota</taxon>
        <taxon>Fungi</taxon>
        <taxon>Dikarya</taxon>
        <taxon>Basidiomycota</taxon>
        <taxon>Agaricomycotina</taxon>
        <taxon>Agaricomycetes</taxon>
        <taxon>Polyporales</taxon>
        <taxon>Cerrenaceae</taxon>
        <taxon>Cerrena</taxon>
    </lineage>
</organism>
<dbReference type="EMBL" id="JASBNA010000031">
    <property type="protein sequence ID" value="KAK7683284.1"/>
    <property type="molecule type" value="Genomic_DNA"/>
</dbReference>
<gene>
    <name evidence="1" type="ORF">QCA50_013546</name>
</gene>
<sequence>MRVEMPFAQHNTLSYCCDNPEVLAIVADITDTSRDTSIHSPISVLTYFHLDMVWGGGGALADADGSINVDITIHRVCGNGLADGNGLRNIRFYHRNNTTAPTVPRV</sequence>
<dbReference type="Proteomes" id="UP001385951">
    <property type="component" value="Unassembled WGS sequence"/>
</dbReference>
<evidence type="ECO:0000313" key="2">
    <source>
        <dbReference type="Proteomes" id="UP001385951"/>
    </source>
</evidence>
<comment type="caution">
    <text evidence="1">The sequence shown here is derived from an EMBL/GenBank/DDBJ whole genome shotgun (WGS) entry which is preliminary data.</text>
</comment>